<evidence type="ECO:0000313" key="5">
    <source>
        <dbReference type="Proteomes" id="UP000245119"/>
    </source>
</evidence>
<protein>
    <recommendedName>
        <fullName evidence="6">TNFR-Cys domain-containing protein</fullName>
    </recommendedName>
</protein>
<evidence type="ECO:0000313" key="4">
    <source>
        <dbReference type="EMBL" id="PVD37507.1"/>
    </source>
</evidence>
<dbReference type="PANTHER" id="PTHR15511:SF2">
    <property type="entry name" value="TUMOR NECROSIS FACTOR RECEPTOR SUPERFAMILY MEMBER 13B"/>
    <property type="match status" value="1"/>
</dbReference>
<feature type="chain" id="PRO_5015705048" description="TNFR-Cys domain-containing protein" evidence="3">
    <location>
        <begin position="27"/>
        <end position="247"/>
    </location>
</feature>
<feature type="signal peptide" evidence="3">
    <location>
        <begin position="1"/>
        <end position="26"/>
    </location>
</feature>
<dbReference type="PANTHER" id="PTHR15511">
    <property type="entry name" value="TUMOR NECROSIS FACTOR RECEPTOR SUPERFAMILY MEMBER 13B"/>
    <property type="match status" value="1"/>
</dbReference>
<organism evidence="4 5">
    <name type="scientific">Pomacea canaliculata</name>
    <name type="common">Golden apple snail</name>
    <dbReference type="NCBI Taxonomy" id="400727"/>
    <lineage>
        <taxon>Eukaryota</taxon>
        <taxon>Metazoa</taxon>
        <taxon>Spiralia</taxon>
        <taxon>Lophotrochozoa</taxon>
        <taxon>Mollusca</taxon>
        <taxon>Gastropoda</taxon>
        <taxon>Caenogastropoda</taxon>
        <taxon>Architaenioglossa</taxon>
        <taxon>Ampullarioidea</taxon>
        <taxon>Ampullariidae</taxon>
        <taxon>Pomacea</taxon>
    </lineage>
</organism>
<comment type="caution">
    <text evidence="4">The sequence shown here is derived from an EMBL/GenBank/DDBJ whole genome shotgun (WGS) entry which is preliminary data.</text>
</comment>
<keyword evidence="3" id="KW-0732">Signal</keyword>
<dbReference type="OrthoDB" id="10009403at2759"/>
<name>A0A2T7PVU9_POMCA</name>
<dbReference type="Gene3D" id="4.10.1290.10">
    <property type="entry name" value="Tumor necrosis factor receptor superfamily"/>
    <property type="match status" value="1"/>
</dbReference>
<keyword evidence="2" id="KW-0812">Transmembrane</keyword>
<dbReference type="GO" id="GO:0002244">
    <property type="term" value="P:hematopoietic progenitor cell differentiation"/>
    <property type="evidence" value="ECO:0007669"/>
    <property type="project" value="TreeGrafter"/>
</dbReference>
<keyword evidence="2" id="KW-0472">Membrane</keyword>
<dbReference type="GO" id="GO:0005886">
    <property type="term" value="C:plasma membrane"/>
    <property type="evidence" value="ECO:0007669"/>
    <property type="project" value="InterPro"/>
</dbReference>
<feature type="region of interest" description="Disordered" evidence="1">
    <location>
        <begin position="197"/>
        <end position="230"/>
    </location>
</feature>
<dbReference type="EMBL" id="PZQS01000001">
    <property type="protein sequence ID" value="PVD37507.1"/>
    <property type="molecule type" value="Genomic_DNA"/>
</dbReference>
<evidence type="ECO:0000256" key="2">
    <source>
        <dbReference type="SAM" id="Phobius"/>
    </source>
</evidence>
<evidence type="ECO:0008006" key="6">
    <source>
        <dbReference type="Google" id="ProtNLM"/>
    </source>
</evidence>
<dbReference type="AlphaFoldDB" id="A0A2T7PVU9"/>
<gene>
    <name evidence="4" type="ORF">C0Q70_00101</name>
</gene>
<proteinExistence type="predicted"/>
<keyword evidence="5" id="KW-1185">Reference proteome</keyword>
<sequence>MPSTTSLCASATAVVLVVTQLTLSSASTSQHSCGESEYYDSGTGSCEPCYDICLYAAYYKTVQECKDNCPDYDAKNDCKEDEYFDDVVHSCTSCSEICDHHTLTDSTTQCYEKCKDYIEKKPPEVVSNRKSDALKASATLDGGNNKLSSEDPSSTSSFSLANPGWVTALALGILCFILVIVVIAQLWKNRSSYNPVNKEDIEPGAVPDNPQTPARPVEETSSNGSDHFAFPGCQRVAFSELSRDQEC</sequence>
<evidence type="ECO:0000256" key="1">
    <source>
        <dbReference type="SAM" id="MobiDB-lite"/>
    </source>
</evidence>
<accession>A0A2T7PVU9</accession>
<evidence type="ECO:0000256" key="3">
    <source>
        <dbReference type="SAM" id="SignalP"/>
    </source>
</evidence>
<keyword evidence="2" id="KW-1133">Transmembrane helix</keyword>
<dbReference type="InterPro" id="IPR022317">
    <property type="entry name" value="TNFR_13B"/>
</dbReference>
<dbReference type="Proteomes" id="UP000245119">
    <property type="component" value="Linkage Group LG1"/>
</dbReference>
<feature type="transmembrane region" description="Helical" evidence="2">
    <location>
        <begin position="165"/>
        <end position="187"/>
    </location>
</feature>
<reference evidence="4 5" key="1">
    <citation type="submission" date="2018-04" db="EMBL/GenBank/DDBJ databases">
        <title>The genome of golden apple snail Pomacea canaliculata provides insight into stress tolerance and invasive adaptation.</title>
        <authorList>
            <person name="Liu C."/>
            <person name="Liu B."/>
            <person name="Ren Y."/>
            <person name="Zhang Y."/>
            <person name="Wang H."/>
            <person name="Li S."/>
            <person name="Jiang F."/>
            <person name="Yin L."/>
            <person name="Zhang G."/>
            <person name="Qian W."/>
            <person name="Fan W."/>
        </authorList>
    </citation>
    <scope>NUCLEOTIDE SEQUENCE [LARGE SCALE GENOMIC DNA]</scope>
    <source>
        <strain evidence="4">SZHN2017</strain>
        <tissue evidence="4">Muscle</tissue>
    </source>
</reference>